<keyword evidence="2" id="KW-0805">Transcription regulation</keyword>
<dbReference type="OrthoDB" id="4131546at2"/>
<dbReference type="AlphaFoldDB" id="A0A1R4IHC5"/>
<dbReference type="InterPro" id="IPR000847">
    <property type="entry name" value="LysR_HTH_N"/>
</dbReference>
<dbReference type="Proteomes" id="UP000196778">
    <property type="component" value="Unassembled WGS sequence"/>
</dbReference>
<dbReference type="InterPro" id="IPR036390">
    <property type="entry name" value="WH_DNA-bd_sf"/>
</dbReference>
<dbReference type="Pfam" id="PF03466">
    <property type="entry name" value="LysR_substrate"/>
    <property type="match status" value="1"/>
</dbReference>
<dbReference type="InterPro" id="IPR050950">
    <property type="entry name" value="HTH-type_LysR_regulators"/>
</dbReference>
<dbReference type="EMBL" id="FUKR01000009">
    <property type="protein sequence ID" value="SJN18984.1"/>
    <property type="molecule type" value="Genomic_DNA"/>
</dbReference>
<dbReference type="Pfam" id="PF00126">
    <property type="entry name" value="HTH_1"/>
    <property type="match status" value="1"/>
</dbReference>
<evidence type="ECO:0000259" key="5">
    <source>
        <dbReference type="PROSITE" id="PS50931"/>
    </source>
</evidence>
<sequence length="301" mass="32561">MDVRHLTTLRELRDRGSVTAVAAALHLSPSAVSQQLAALQRTTPVPLTEQRGRVLALTAAGDRVADAAEEVAAALARAEDAVTDFLTAPQEPVTVTAFHSAGLAWFPSLIERAESEPDGPDVRVRDEDVSTEEFPQLAADHDIVIAHRPFASTPWPQERVAVTSLLEEPIDLAVSRSHPLASRPSVRLSELSGESWSAAHEGFPLEPLLVQAMSAAAGEPIRIRHRVNEFNVVAAIIARTGTVGLLPRYTGLSAQFADRVVLLPIDDLHIGRHIDVLTRRDTIARQSVRTVIDWITAVVNG</sequence>
<comment type="similarity">
    <text evidence="1">Belongs to the LysR transcriptional regulatory family.</text>
</comment>
<evidence type="ECO:0000256" key="3">
    <source>
        <dbReference type="ARBA" id="ARBA00023125"/>
    </source>
</evidence>
<dbReference type="SUPFAM" id="SSF53850">
    <property type="entry name" value="Periplasmic binding protein-like II"/>
    <property type="match status" value="1"/>
</dbReference>
<name>A0A1R4IHC5_9MICO</name>
<keyword evidence="3" id="KW-0238">DNA-binding</keyword>
<accession>A0A1R4IHC5</accession>
<evidence type="ECO:0000256" key="4">
    <source>
        <dbReference type="ARBA" id="ARBA00023163"/>
    </source>
</evidence>
<evidence type="ECO:0000256" key="1">
    <source>
        <dbReference type="ARBA" id="ARBA00009437"/>
    </source>
</evidence>
<dbReference type="SUPFAM" id="SSF46785">
    <property type="entry name" value="Winged helix' DNA-binding domain"/>
    <property type="match status" value="1"/>
</dbReference>
<dbReference type="PANTHER" id="PTHR30419">
    <property type="entry name" value="HTH-TYPE TRANSCRIPTIONAL REGULATOR YBHD"/>
    <property type="match status" value="1"/>
</dbReference>
<gene>
    <name evidence="6" type="ORF">FM119_01695</name>
</gene>
<dbReference type="PANTHER" id="PTHR30419:SF8">
    <property type="entry name" value="NITROGEN ASSIMILATION TRANSCRIPTIONAL ACTIVATOR-RELATED"/>
    <property type="match status" value="1"/>
</dbReference>
<dbReference type="InterPro" id="IPR005119">
    <property type="entry name" value="LysR_subst-bd"/>
</dbReference>
<dbReference type="GO" id="GO:0003700">
    <property type="term" value="F:DNA-binding transcription factor activity"/>
    <property type="evidence" value="ECO:0007669"/>
    <property type="project" value="InterPro"/>
</dbReference>
<dbReference type="Gene3D" id="3.40.190.10">
    <property type="entry name" value="Periplasmic binding protein-like II"/>
    <property type="match status" value="2"/>
</dbReference>
<evidence type="ECO:0000256" key="2">
    <source>
        <dbReference type="ARBA" id="ARBA00023015"/>
    </source>
</evidence>
<evidence type="ECO:0000313" key="6">
    <source>
        <dbReference type="EMBL" id="SJN18984.1"/>
    </source>
</evidence>
<organism evidence="6 7">
    <name type="scientific">Mycetocola reblochoni REB411</name>
    <dbReference type="NCBI Taxonomy" id="1255698"/>
    <lineage>
        <taxon>Bacteria</taxon>
        <taxon>Bacillati</taxon>
        <taxon>Actinomycetota</taxon>
        <taxon>Actinomycetes</taxon>
        <taxon>Micrococcales</taxon>
        <taxon>Microbacteriaceae</taxon>
        <taxon>Mycetocola</taxon>
    </lineage>
</organism>
<dbReference type="PROSITE" id="PS50931">
    <property type="entry name" value="HTH_LYSR"/>
    <property type="match status" value="1"/>
</dbReference>
<dbReference type="InterPro" id="IPR036388">
    <property type="entry name" value="WH-like_DNA-bd_sf"/>
</dbReference>
<reference evidence="7" key="1">
    <citation type="submission" date="2017-02" db="EMBL/GenBank/DDBJ databases">
        <authorList>
            <person name="Dridi B."/>
        </authorList>
    </citation>
    <scope>NUCLEOTIDE SEQUENCE [LARGE SCALE GENOMIC DNA]</scope>
    <source>
        <strain evidence="7">EB411</strain>
    </source>
</reference>
<feature type="domain" description="HTH lysR-type" evidence="5">
    <location>
        <begin position="1"/>
        <end position="58"/>
    </location>
</feature>
<dbReference type="RefSeq" id="WP_087135965.1">
    <property type="nucleotide sequence ID" value="NZ_FUKR01000009.1"/>
</dbReference>
<keyword evidence="7" id="KW-1185">Reference proteome</keyword>
<keyword evidence="4" id="KW-0804">Transcription</keyword>
<protein>
    <submittedName>
        <fullName evidence="6">Putative LysR-family transcriptional regulator</fullName>
    </submittedName>
</protein>
<evidence type="ECO:0000313" key="7">
    <source>
        <dbReference type="Proteomes" id="UP000196778"/>
    </source>
</evidence>
<dbReference type="GO" id="GO:0005829">
    <property type="term" value="C:cytosol"/>
    <property type="evidence" value="ECO:0007669"/>
    <property type="project" value="TreeGrafter"/>
</dbReference>
<dbReference type="Gene3D" id="1.10.10.10">
    <property type="entry name" value="Winged helix-like DNA-binding domain superfamily/Winged helix DNA-binding domain"/>
    <property type="match status" value="1"/>
</dbReference>
<proteinExistence type="inferred from homology"/>
<dbReference type="GO" id="GO:0003677">
    <property type="term" value="F:DNA binding"/>
    <property type="evidence" value="ECO:0007669"/>
    <property type="project" value="UniProtKB-KW"/>
</dbReference>